<evidence type="ECO:0000256" key="2">
    <source>
        <dbReference type="SAM" id="MobiDB-lite"/>
    </source>
</evidence>
<dbReference type="EMBL" id="VDMD01000082">
    <property type="protein sequence ID" value="TRM56017.1"/>
    <property type="molecule type" value="Genomic_DNA"/>
</dbReference>
<dbReference type="AlphaFoldDB" id="A0A550C018"/>
<sequence length="89" mass="10558">MCVICTDRKCEVIRLLKFMIRSERTPAIVAESLEKERQRMKQLEENMRAMKRLIDDLHVTYPRAYYDNEDTDARDAEELAESATTDEEE</sequence>
<reference evidence="5" key="2">
    <citation type="submission" date="2019-06" db="EMBL/GenBank/DDBJ databases">
        <authorList>
            <consortium name="DOE Joint Genome Institute"/>
            <person name="Ahrendt S.R."/>
            <person name="Cantor M.N."/>
            <person name="Hua S.X."/>
        </authorList>
    </citation>
    <scope>NUCLEOTIDE SEQUENCE</scope>
    <source>
        <strain evidence="5">NL-1724</strain>
    </source>
</reference>
<organism evidence="5 6">
    <name type="scientific">Schizophyllum amplum</name>
    <dbReference type="NCBI Taxonomy" id="97359"/>
    <lineage>
        <taxon>Eukaryota</taxon>
        <taxon>Fungi</taxon>
        <taxon>Dikarya</taxon>
        <taxon>Basidiomycota</taxon>
        <taxon>Agaricomycotina</taxon>
        <taxon>Agaricomycetes</taxon>
        <taxon>Agaricomycetidae</taxon>
        <taxon>Agaricales</taxon>
        <taxon>Schizophyllaceae</taxon>
        <taxon>Schizophyllum</taxon>
    </lineage>
</organism>
<feature type="coiled-coil region" evidence="1">
    <location>
        <begin position="30"/>
        <end position="60"/>
    </location>
</feature>
<feature type="compositionally biased region" description="Acidic residues" evidence="2">
    <location>
        <begin position="78"/>
        <end position="89"/>
    </location>
</feature>
<evidence type="ECO:0000313" key="5">
    <source>
        <dbReference type="EMBL" id="TRM58134.1"/>
    </source>
</evidence>
<comment type="caution">
    <text evidence="5">The sequence shown here is derived from an EMBL/GenBank/DDBJ whole genome shotgun (WGS) entry which is preliminary data.</text>
</comment>
<evidence type="ECO:0000313" key="4">
    <source>
        <dbReference type="EMBL" id="TRM58045.1"/>
    </source>
</evidence>
<accession>A0A550C018</accession>
<evidence type="ECO:0000313" key="3">
    <source>
        <dbReference type="EMBL" id="TRM56017.1"/>
    </source>
</evidence>
<dbReference type="Proteomes" id="UP000320762">
    <property type="component" value="Unassembled WGS sequence"/>
</dbReference>
<keyword evidence="1" id="KW-0175">Coiled coil</keyword>
<dbReference type="EMBL" id="VDMD01000039">
    <property type="protein sequence ID" value="TRM58045.1"/>
    <property type="molecule type" value="Genomic_DNA"/>
</dbReference>
<evidence type="ECO:0000313" key="6">
    <source>
        <dbReference type="Proteomes" id="UP000320762"/>
    </source>
</evidence>
<keyword evidence="6" id="KW-1185">Reference proteome</keyword>
<proteinExistence type="predicted"/>
<feature type="region of interest" description="Disordered" evidence="2">
    <location>
        <begin position="68"/>
        <end position="89"/>
    </location>
</feature>
<evidence type="ECO:0000256" key="1">
    <source>
        <dbReference type="SAM" id="Coils"/>
    </source>
</evidence>
<gene>
    <name evidence="4" type="ORF">BD626DRAFT_573864</name>
    <name evidence="3" type="ORF">BD626DRAFT_576178</name>
    <name evidence="5" type="ORF">BD626DRAFT_634214</name>
</gene>
<protein>
    <submittedName>
        <fullName evidence="5">Uncharacterized protein</fullName>
    </submittedName>
</protein>
<dbReference type="EMBL" id="VDMD01000038">
    <property type="protein sequence ID" value="TRM58134.1"/>
    <property type="molecule type" value="Genomic_DNA"/>
</dbReference>
<name>A0A550C018_9AGAR</name>
<reference evidence="5 6" key="1">
    <citation type="journal article" date="2019" name="New Phytol.">
        <title>Comparative genomics reveals unique wood-decay strategies and fruiting body development in the Schizophyllaceae.</title>
        <authorList>
            <person name="Almasi E."/>
            <person name="Sahu N."/>
            <person name="Krizsan K."/>
            <person name="Balint B."/>
            <person name="Kovacs G.M."/>
            <person name="Kiss B."/>
            <person name="Cseklye J."/>
            <person name="Drula E."/>
            <person name="Henrissat B."/>
            <person name="Nagy I."/>
            <person name="Chovatia M."/>
            <person name="Adam C."/>
            <person name="LaButti K."/>
            <person name="Lipzen A."/>
            <person name="Riley R."/>
            <person name="Grigoriev I.V."/>
            <person name="Nagy L.G."/>
        </authorList>
    </citation>
    <scope>NUCLEOTIDE SEQUENCE [LARGE SCALE GENOMIC DNA]</scope>
    <source>
        <strain evidence="5 6">NL-1724</strain>
    </source>
</reference>